<evidence type="ECO:0000256" key="1">
    <source>
        <dbReference type="SAM" id="MobiDB-lite"/>
    </source>
</evidence>
<reference evidence="2 3" key="1">
    <citation type="journal article" date="2019" name="Emerg. Microbes Infect.">
        <title>Comprehensive subspecies identification of 175 nontuberculous mycobacteria species based on 7547 genomic profiles.</title>
        <authorList>
            <person name="Matsumoto Y."/>
            <person name="Kinjo T."/>
            <person name="Motooka D."/>
            <person name="Nabeya D."/>
            <person name="Jung N."/>
            <person name="Uechi K."/>
            <person name="Horii T."/>
            <person name="Iida T."/>
            <person name="Fujita J."/>
            <person name="Nakamura S."/>
        </authorList>
    </citation>
    <scope>NUCLEOTIDE SEQUENCE [LARGE SCALE GENOMIC DNA]</scope>
    <source>
        <strain evidence="2 3">JCM 16018</strain>
    </source>
</reference>
<accession>A0A7I7P5A4</accession>
<dbReference type="AlphaFoldDB" id="A0A7I7P5A4"/>
<evidence type="ECO:0000313" key="2">
    <source>
        <dbReference type="EMBL" id="BBY04043.1"/>
    </source>
</evidence>
<feature type="region of interest" description="Disordered" evidence="1">
    <location>
        <begin position="1"/>
        <end position="69"/>
    </location>
</feature>
<dbReference type="Proteomes" id="UP000466632">
    <property type="component" value="Chromosome"/>
</dbReference>
<feature type="compositionally biased region" description="Low complexity" evidence="1">
    <location>
        <begin position="43"/>
        <end position="61"/>
    </location>
</feature>
<proteinExistence type="predicted"/>
<gene>
    <name evidence="2" type="ORF">MSEO_45420</name>
</gene>
<protein>
    <submittedName>
        <fullName evidence="2">Uncharacterized protein</fullName>
    </submittedName>
</protein>
<dbReference type="EMBL" id="AP022582">
    <property type="protein sequence ID" value="BBY04043.1"/>
    <property type="molecule type" value="Genomic_DNA"/>
</dbReference>
<keyword evidence="3" id="KW-1185">Reference proteome</keyword>
<name>A0A7I7P5A4_9MYCO</name>
<dbReference type="KEGG" id="mseo:MSEO_45420"/>
<organism evidence="2 3">
    <name type="scientific">Mycobacterium seoulense</name>
    <dbReference type="NCBI Taxonomy" id="386911"/>
    <lineage>
        <taxon>Bacteria</taxon>
        <taxon>Bacillati</taxon>
        <taxon>Actinomycetota</taxon>
        <taxon>Actinomycetes</taxon>
        <taxon>Mycobacteriales</taxon>
        <taxon>Mycobacteriaceae</taxon>
        <taxon>Mycobacterium</taxon>
    </lineage>
</organism>
<sequence length="69" mass="7074">MPVGPGAFERTPLGPFVAGRPPTRNGSLSMDNARPPTKDVQPATTIAAATQDDAAHNKAAALRGRPPVS</sequence>
<evidence type="ECO:0000313" key="3">
    <source>
        <dbReference type="Proteomes" id="UP000466632"/>
    </source>
</evidence>